<name>A0ABR4MYD5_9FUNG</name>
<evidence type="ECO:0000256" key="4">
    <source>
        <dbReference type="SAM" id="MobiDB-lite"/>
    </source>
</evidence>
<dbReference type="PANTHER" id="PTHR12499:SF0">
    <property type="entry name" value="OPTIC ATROPHY 3 PROTEIN"/>
    <property type="match status" value="1"/>
</dbReference>
<accession>A0ABR4MYD5</accession>
<dbReference type="Proteomes" id="UP001527925">
    <property type="component" value="Unassembled WGS sequence"/>
</dbReference>
<evidence type="ECO:0000313" key="6">
    <source>
        <dbReference type="Proteomes" id="UP001527925"/>
    </source>
</evidence>
<proteinExistence type="inferred from homology"/>
<protein>
    <submittedName>
        <fullName evidence="5">Optic atrophy 3 protein</fullName>
    </submittedName>
</protein>
<reference evidence="5 6" key="1">
    <citation type="submission" date="2023-09" db="EMBL/GenBank/DDBJ databases">
        <title>Pangenome analysis of Batrachochytrium dendrobatidis and related Chytrids.</title>
        <authorList>
            <person name="Yacoub M.N."/>
            <person name="Stajich J.E."/>
            <person name="James T.Y."/>
        </authorList>
    </citation>
    <scope>NUCLEOTIDE SEQUENCE [LARGE SCALE GENOMIC DNA]</scope>
    <source>
        <strain evidence="5 6">JEL0888</strain>
    </source>
</reference>
<feature type="coiled-coil region" evidence="3">
    <location>
        <begin position="100"/>
        <end position="134"/>
    </location>
</feature>
<sequence>MATAKVGSLLIRTLSKPLANTIKANAKTYHRLDMGLKMRFLDFKSVEPIRPLNDARAVELGADFISESILFLVAALTIIGETWRSSRNTKKRNISLDDSVERLEAQTGENQARIEELSELVGALRREIAELRQETRPDQAQAVLPTSAAPAASTPLTAALAAAQSPAAAPSHSAARQE</sequence>
<comment type="similarity">
    <text evidence="1">Belongs to the OPA3 family.</text>
</comment>
<keyword evidence="6" id="KW-1185">Reference proteome</keyword>
<dbReference type="EMBL" id="JADGIZ020000071">
    <property type="protein sequence ID" value="KAL2912312.1"/>
    <property type="molecule type" value="Genomic_DNA"/>
</dbReference>
<evidence type="ECO:0000256" key="2">
    <source>
        <dbReference type="ARBA" id="ARBA00023054"/>
    </source>
</evidence>
<feature type="region of interest" description="Disordered" evidence="4">
    <location>
        <begin position="155"/>
        <end position="178"/>
    </location>
</feature>
<dbReference type="InterPro" id="IPR010754">
    <property type="entry name" value="OPA3-like"/>
</dbReference>
<organism evidence="5 6">
    <name type="scientific">Polyrhizophydium stewartii</name>
    <dbReference type="NCBI Taxonomy" id="2732419"/>
    <lineage>
        <taxon>Eukaryota</taxon>
        <taxon>Fungi</taxon>
        <taxon>Fungi incertae sedis</taxon>
        <taxon>Chytridiomycota</taxon>
        <taxon>Chytridiomycota incertae sedis</taxon>
        <taxon>Chytridiomycetes</taxon>
        <taxon>Rhizophydiales</taxon>
        <taxon>Rhizophydiales incertae sedis</taxon>
        <taxon>Polyrhizophydium</taxon>
    </lineage>
</organism>
<evidence type="ECO:0000256" key="1">
    <source>
        <dbReference type="ARBA" id="ARBA00007584"/>
    </source>
</evidence>
<evidence type="ECO:0000313" key="5">
    <source>
        <dbReference type="EMBL" id="KAL2912312.1"/>
    </source>
</evidence>
<evidence type="ECO:0000256" key="3">
    <source>
        <dbReference type="SAM" id="Coils"/>
    </source>
</evidence>
<dbReference type="Pfam" id="PF07047">
    <property type="entry name" value="OPA3"/>
    <property type="match status" value="1"/>
</dbReference>
<gene>
    <name evidence="5" type="primary">OPA3</name>
    <name evidence="5" type="ORF">HK105_208227</name>
</gene>
<comment type="caution">
    <text evidence="5">The sequence shown here is derived from an EMBL/GenBank/DDBJ whole genome shotgun (WGS) entry which is preliminary data.</text>
</comment>
<dbReference type="PANTHER" id="PTHR12499">
    <property type="entry name" value="OPTIC ATROPHY 3 PROTEIN OPA3"/>
    <property type="match status" value="1"/>
</dbReference>
<keyword evidence="2 3" id="KW-0175">Coiled coil</keyword>